<name>A0A7G9VYL1_BPACA</name>
<organism evidence="1 2">
    <name type="scientific">Acinetobacter phage Aristophanes</name>
    <dbReference type="NCBI Taxonomy" id="2759203"/>
    <lineage>
        <taxon>Viruses</taxon>
        <taxon>Duplodnaviria</taxon>
        <taxon>Heunggongvirae</taxon>
        <taxon>Uroviricota</taxon>
        <taxon>Caudoviricetes</taxon>
        <taxon>Autographivirales</taxon>
        <taxon>Autoscriptoviridae</taxon>
        <taxon>Beijerinckvirinae</taxon>
        <taxon>Aristophanesvirus</taxon>
        <taxon>Aristophanesvirus aristophanes</taxon>
    </lineage>
</organism>
<protein>
    <submittedName>
        <fullName evidence="1">Uncharacterized protein</fullName>
    </submittedName>
</protein>
<accession>A0A7G9VYL1</accession>
<dbReference type="Proteomes" id="UP000516232">
    <property type="component" value="Segment"/>
</dbReference>
<organismHost>
    <name type="scientific">Acinetobacter baumannii</name>
    <dbReference type="NCBI Taxonomy" id="470"/>
</organismHost>
<sequence>MKLITDNAALAKAIKSIAVRGQKLDHDIHVAGVSCLAHIAEHSNTTLLNDLVNALPKGARKHAFVEWALAYGSVRTLDRANPADADKIAKGQVFALDRSKAFDLDGAVANAWWNFKPEADLLSAFDVHKAVAQLVKRVTKATKDGATLEGVQDALKQLKALEQQLTTSSEVL</sequence>
<evidence type="ECO:0000313" key="1">
    <source>
        <dbReference type="EMBL" id="QNO11426.1"/>
    </source>
</evidence>
<keyword evidence="2" id="KW-1185">Reference proteome</keyword>
<dbReference type="EMBL" id="MT783706">
    <property type="protein sequence ID" value="QNO11426.1"/>
    <property type="molecule type" value="Genomic_DNA"/>
</dbReference>
<evidence type="ECO:0000313" key="2">
    <source>
        <dbReference type="Proteomes" id="UP000516232"/>
    </source>
</evidence>
<reference evidence="1 2" key="1">
    <citation type="submission" date="2020-07" db="EMBL/GenBank/DDBJ databases">
        <authorList>
            <person name="Shneider M.M."/>
            <person name="Timoshina O.V."/>
            <person name="Evseev P.V."/>
            <person name="Shelenkov A.A."/>
            <person name="Mikhailova Y.V."/>
            <person name="Yanushevich Y."/>
            <person name="Shagin D.A."/>
            <person name="Miroshnikov K.A."/>
        </authorList>
    </citation>
    <scope>NUCLEOTIDE SEQUENCE [LARGE SCALE GENOMIC DNA]</scope>
</reference>
<proteinExistence type="predicted"/>
<gene>
    <name evidence="1" type="ORF">Aristophanes_00002</name>
</gene>